<sequence length="162" mass="17377">MCPNQKGAVGYYDECLLNYSNKTISGTTGDRIAILSNDQNASDVDRFNAALALLLNELRNDVAAGGLLRKFASGNTTGANSVTIYGLVQCTPDLSGPHCSNCLENQINTFMVQYGGKIGGRILQPICNFRYEIYRFFNGSTLVVSPPPLPRATPPVPSAPEG</sequence>
<accession>A0ACB9HNR6</accession>
<organism evidence="1 2">
    <name type="scientific">Smallanthus sonchifolius</name>
    <dbReference type="NCBI Taxonomy" id="185202"/>
    <lineage>
        <taxon>Eukaryota</taxon>
        <taxon>Viridiplantae</taxon>
        <taxon>Streptophyta</taxon>
        <taxon>Embryophyta</taxon>
        <taxon>Tracheophyta</taxon>
        <taxon>Spermatophyta</taxon>
        <taxon>Magnoliopsida</taxon>
        <taxon>eudicotyledons</taxon>
        <taxon>Gunneridae</taxon>
        <taxon>Pentapetalae</taxon>
        <taxon>asterids</taxon>
        <taxon>campanulids</taxon>
        <taxon>Asterales</taxon>
        <taxon>Asteraceae</taxon>
        <taxon>Asteroideae</taxon>
        <taxon>Heliantheae alliance</taxon>
        <taxon>Millerieae</taxon>
        <taxon>Smallanthus</taxon>
    </lineage>
</organism>
<reference evidence="1 2" key="2">
    <citation type="journal article" date="2022" name="Mol. Ecol. Resour.">
        <title>The genomes of chicory, endive, great burdock and yacon provide insights into Asteraceae paleo-polyploidization history and plant inulin production.</title>
        <authorList>
            <person name="Fan W."/>
            <person name="Wang S."/>
            <person name="Wang H."/>
            <person name="Wang A."/>
            <person name="Jiang F."/>
            <person name="Liu H."/>
            <person name="Zhao H."/>
            <person name="Xu D."/>
            <person name="Zhang Y."/>
        </authorList>
    </citation>
    <scope>NUCLEOTIDE SEQUENCE [LARGE SCALE GENOMIC DNA]</scope>
    <source>
        <strain evidence="2">cv. Yunnan</strain>
        <tissue evidence="1">Leaves</tissue>
    </source>
</reference>
<comment type="caution">
    <text evidence="1">The sequence shown here is derived from an EMBL/GenBank/DDBJ whole genome shotgun (WGS) entry which is preliminary data.</text>
</comment>
<dbReference type="EMBL" id="CM042028">
    <property type="protein sequence ID" value="KAI3797544.1"/>
    <property type="molecule type" value="Genomic_DNA"/>
</dbReference>
<proteinExistence type="predicted"/>
<evidence type="ECO:0000313" key="2">
    <source>
        <dbReference type="Proteomes" id="UP001056120"/>
    </source>
</evidence>
<gene>
    <name evidence="1" type="ORF">L1987_32802</name>
</gene>
<protein>
    <submittedName>
        <fullName evidence="1">Uncharacterized protein</fullName>
    </submittedName>
</protein>
<name>A0ACB9HNR6_9ASTR</name>
<evidence type="ECO:0000313" key="1">
    <source>
        <dbReference type="EMBL" id="KAI3797544.1"/>
    </source>
</evidence>
<keyword evidence="2" id="KW-1185">Reference proteome</keyword>
<dbReference type="Proteomes" id="UP001056120">
    <property type="component" value="Linkage Group LG11"/>
</dbReference>
<reference evidence="2" key="1">
    <citation type="journal article" date="2022" name="Mol. Ecol. Resour.">
        <title>The genomes of chicory, endive, great burdock and yacon provide insights into Asteraceae palaeo-polyploidization history and plant inulin production.</title>
        <authorList>
            <person name="Fan W."/>
            <person name="Wang S."/>
            <person name="Wang H."/>
            <person name="Wang A."/>
            <person name="Jiang F."/>
            <person name="Liu H."/>
            <person name="Zhao H."/>
            <person name="Xu D."/>
            <person name="Zhang Y."/>
        </authorList>
    </citation>
    <scope>NUCLEOTIDE SEQUENCE [LARGE SCALE GENOMIC DNA]</scope>
    <source>
        <strain evidence="2">cv. Yunnan</strain>
    </source>
</reference>